<name>A0A1W9KP51_9BURK</name>
<dbReference type="EC" id="2.3.1.286" evidence="3"/>
<gene>
    <name evidence="3" type="primary">cobB</name>
    <name evidence="6" type="ORF">BWK72_19790</name>
</gene>
<feature type="binding site" evidence="3">
    <location>
        <begin position="107"/>
        <end position="110"/>
    </location>
    <ligand>
        <name>NAD(+)</name>
        <dbReference type="ChEBI" id="CHEBI:57540"/>
    </ligand>
</feature>
<dbReference type="PROSITE" id="PS50305">
    <property type="entry name" value="SIRTUIN"/>
    <property type="match status" value="1"/>
</dbReference>
<keyword evidence="3 4" id="KW-0862">Zinc</keyword>
<dbReference type="Gene3D" id="3.40.50.1220">
    <property type="entry name" value="TPP-binding domain"/>
    <property type="match status" value="1"/>
</dbReference>
<dbReference type="InterPro" id="IPR027546">
    <property type="entry name" value="Sirtuin_class_III"/>
</dbReference>
<dbReference type="InterPro" id="IPR026590">
    <property type="entry name" value="Ssirtuin_cat_dom"/>
</dbReference>
<dbReference type="InterPro" id="IPR029035">
    <property type="entry name" value="DHS-like_NAD/FAD-binding_dom"/>
</dbReference>
<organism evidence="6 7">
    <name type="scientific">Rhodoferax ferrireducens</name>
    <dbReference type="NCBI Taxonomy" id="192843"/>
    <lineage>
        <taxon>Bacteria</taxon>
        <taxon>Pseudomonadati</taxon>
        <taxon>Pseudomonadota</taxon>
        <taxon>Betaproteobacteria</taxon>
        <taxon>Burkholderiales</taxon>
        <taxon>Comamonadaceae</taxon>
        <taxon>Rhodoferax</taxon>
    </lineage>
</organism>
<evidence type="ECO:0000256" key="1">
    <source>
        <dbReference type="ARBA" id="ARBA00022679"/>
    </source>
</evidence>
<evidence type="ECO:0000256" key="3">
    <source>
        <dbReference type="HAMAP-Rule" id="MF_01121"/>
    </source>
</evidence>
<dbReference type="EMBL" id="MTEI01000029">
    <property type="protein sequence ID" value="OQW85923.1"/>
    <property type="molecule type" value="Genomic_DNA"/>
</dbReference>
<dbReference type="GO" id="GO:0036055">
    <property type="term" value="F:protein-succinyllysine desuccinylase activity"/>
    <property type="evidence" value="ECO:0007669"/>
    <property type="project" value="UniProtKB-UniRule"/>
</dbReference>
<feature type="active site" description="Proton acceptor" evidence="3 4">
    <location>
        <position position="125"/>
    </location>
</feature>
<dbReference type="InterPro" id="IPR003000">
    <property type="entry name" value="Sirtuin"/>
</dbReference>
<comment type="domain">
    <text evidence="3">2 residues (Tyr-73 and Arg-76) present in a large hydrophobic pocket are probably involved in substrate specificity. They are important for desuccinylation activity, but dispensable for deacetylation activity.</text>
</comment>
<comment type="cofactor">
    <cofactor evidence="3">
        <name>Zn(2+)</name>
        <dbReference type="ChEBI" id="CHEBI:29105"/>
    </cofactor>
    <text evidence="3">Binds 1 zinc ion per subunit.</text>
</comment>
<comment type="function">
    <text evidence="3">NAD-dependent lysine deacetylase and desuccinylase that specifically removes acetyl and succinyl groups on target proteins. Modulates the activities of several proteins which are inactive in their acylated form.</text>
</comment>
<comment type="subcellular location">
    <subcellularLocation>
        <location evidence="3">Cytoplasm</location>
    </subcellularLocation>
</comment>
<keyword evidence="3 4" id="KW-0479">Metal-binding</keyword>
<dbReference type="PANTHER" id="PTHR11085:SF10">
    <property type="entry name" value="NAD-DEPENDENT PROTEIN DEACYLASE SIRTUIN-5, MITOCHONDRIAL-RELATED"/>
    <property type="match status" value="1"/>
</dbReference>
<dbReference type="GO" id="GO:0008270">
    <property type="term" value="F:zinc ion binding"/>
    <property type="evidence" value="ECO:0007669"/>
    <property type="project" value="UniProtKB-UniRule"/>
</dbReference>
<dbReference type="GO" id="GO:0017136">
    <property type="term" value="F:histone deacetylase activity, NAD-dependent"/>
    <property type="evidence" value="ECO:0007669"/>
    <property type="project" value="TreeGrafter"/>
</dbReference>
<feature type="binding site" evidence="3">
    <location>
        <position position="245"/>
    </location>
    <ligand>
        <name>NAD(+)</name>
        <dbReference type="ChEBI" id="CHEBI:57540"/>
    </ligand>
</feature>
<accession>A0A1W9KP51</accession>
<dbReference type="HAMAP" id="MF_01121">
    <property type="entry name" value="Sirtuin_ClassIII"/>
    <property type="match status" value="1"/>
</dbReference>
<evidence type="ECO:0000313" key="6">
    <source>
        <dbReference type="EMBL" id="OQW85923.1"/>
    </source>
</evidence>
<feature type="binding site" evidence="3">
    <location>
        <begin position="227"/>
        <end position="229"/>
    </location>
    <ligand>
        <name>NAD(+)</name>
        <dbReference type="ChEBI" id="CHEBI:57540"/>
    </ligand>
</feature>
<feature type="domain" description="Deacetylase sirtuin-type" evidence="5">
    <location>
        <begin position="2"/>
        <end position="266"/>
    </location>
</feature>
<feature type="binding site" evidence="3 4">
    <location>
        <position position="136"/>
    </location>
    <ligand>
        <name>Zn(2+)</name>
        <dbReference type="ChEBI" id="CHEBI:29105"/>
    </ligand>
</feature>
<sequence length="266" mass="28776">MKLNPPNFIDPAAATALQHASHVVVFTGAGVSSESGIPTFRDALTGLWERFDAASLATPAAYRKDKDLVWGWYEWRRMQVLRALPNPAHIAIAALAQFVPKLTVVTQNVDDLHERAGSTNVVHLHGSLHTPRCFACGRPHHLDQEIPREPEGGRRLRPPNCDHCGGSIRPGVVWFGESLPTQELNSAFTAAKQCDVMLVVGTSGLVQPAAGLPARAKNAGASLIQINPVKTDLDGECTWTLYGQAGTLLPKLLNMAFPNMDLTRVA</sequence>
<dbReference type="GO" id="GO:0036054">
    <property type="term" value="F:protein-malonyllysine demalonylase activity"/>
    <property type="evidence" value="ECO:0007669"/>
    <property type="project" value="InterPro"/>
</dbReference>
<dbReference type="GO" id="GO:0070403">
    <property type="term" value="F:NAD+ binding"/>
    <property type="evidence" value="ECO:0007669"/>
    <property type="project" value="UniProtKB-UniRule"/>
</dbReference>
<reference evidence="6 7" key="1">
    <citation type="submission" date="2017-01" db="EMBL/GenBank/DDBJ databases">
        <title>Novel large sulfur bacteria in the metagenomes of groundwater-fed chemosynthetic microbial mats in the Lake Huron basin.</title>
        <authorList>
            <person name="Sharrar A.M."/>
            <person name="Flood B.E."/>
            <person name="Bailey J.V."/>
            <person name="Jones D.S."/>
            <person name="Biddanda B."/>
            <person name="Ruberg S.A."/>
            <person name="Marcus D.N."/>
            <person name="Dick G.J."/>
        </authorList>
    </citation>
    <scope>NUCLEOTIDE SEQUENCE [LARGE SCALE GENOMIC DNA]</scope>
    <source>
        <strain evidence="6">A7</strain>
    </source>
</reference>
<feature type="binding site" evidence="3 4">
    <location>
        <position position="164"/>
    </location>
    <ligand>
        <name>Zn(2+)</name>
        <dbReference type="ChEBI" id="CHEBI:29105"/>
    </ligand>
</feature>
<dbReference type="PANTHER" id="PTHR11085">
    <property type="entry name" value="NAD-DEPENDENT PROTEIN DEACYLASE SIRTUIN-5, MITOCHONDRIAL-RELATED"/>
    <property type="match status" value="1"/>
</dbReference>
<proteinExistence type="inferred from homology"/>
<protein>
    <recommendedName>
        <fullName evidence="3">NAD-dependent protein deacylase</fullName>
        <ecNumber evidence="3">2.3.1.286</ecNumber>
    </recommendedName>
    <alternativeName>
        <fullName evidence="3">Regulatory protein SIR2 homolog</fullName>
    </alternativeName>
</protein>
<dbReference type="NCBIfam" id="NF001753">
    <property type="entry name" value="PRK00481.1-3"/>
    <property type="match status" value="1"/>
</dbReference>
<comment type="catalytic activity">
    <reaction evidence="3">
        <text>N(6)-succinyl-L-lysyl-[protein] + NAD(+) + H2O = 2''-O-succinyl-ADP-D-ribose + nicotinamide + L-lysyl-[protein]</text>
        <dbReference type="Rhea" id="RHEA:47668"/>
        <dbReference type="Rhea" id="RHEA-COMP:9752"/>
        <dbReference type="Rhea" id="RHEA-COMP:11877"/>
        <dbReference type="ChEBI" id="CHEBI:15377"/>
        <dbReference type="ChEBI" id="CHEBI:17154"/>
        <dbReference type="ChEBI" id="CHEBI:29969"/>
        <dbReference type="ChEBI" id="CHEBI:57540"/>
        <dbReference type="ChEBI" id="CHEBI:87830"/>
        <dbReference type="ChEBI" id="CHEBI:87832"/>
    </reaction>
</comment>
<comment type="catalytic activity">
    <reaction evidence="3">
        <text>N(6)-acetyl-L-lysyl-[protein] + NAD(+) + H2O = 2''-O-acetyl-ADP-D-ribose + nicotinamide + L-lysyl-[protein]</text>
        <dbReference type="Rhea" id="RHEA:43636"/>
        <dbReference type="Rhea" id="RHEA-COMP:9752"/>
        <dbReference type="Rhea" id="RHEA-COMP:10731"/>
        <dbReference type="ChEBI" id="CHEBI:15377"/>
        <dbReference type="ChEBI" id="CHEBI:17154"/>
        <dbReference type="ChEBI" id="CHEBI:29969"/>
        <dbReference type="ChEBI" id="CHEBI:57540"/>
        <dbReference type="ChEBI" id="CHEBI:61930"/>
        <dbReference type="ChEBI" id="CHEBI:83767"/>
        <dbReference type="EC" id="2.3.1.286"/>
    </reaction>
</comment>
<feature type="binding site" evidence="3 4">
    <location>
        <position position="161"/>
    </location>
    <ligand>
        <name>Zn(2+)</name>
        <dbReference type="ChEBI" id="CHEBI:29105"/>
    </ligand>
</feature>
<keyword evidence="3" id="KW-0963">Cytoplasm</keyword>
<dbReference type="SUPFAM" id="SSF52467">
    <property type="entry name" value="DHS-like NAD/FAD-binding domain"/>
    <property type="match status" value="1"/>
</dbReference>
<dbReference type="CDD" id="cd01412">
    <property type="entry name" value="SIRT5_Af1_CobB"/>
    <property type="match status" value="1"/>
</dbReference>
<dbReference type="InterPro" id="IPR050134">
    <property type="entry name" value="NAD-dep_sirtuin_deacylases"/>
</dbReference>
<dbReference type="AlphaFoldDB" id="A0A1W9KP51"/>
<dbReference type="InterPro" id="IPR026591">
    <property type="entry name" value="Sirtuin_cat_small_dom_sf"/>
</dbReference>
<feature type="binding site" evidence="3">
    <location>
        <position position="73"/>
    </location>
    <ligand>
        <name>substrate</name>
    </ligand>
</feature>
<evidence type="ECO:0000313" key="7">
    <source>
        <dbReference type="Proteomes" id="UP000192505"/>
    </source>
</evidence>
<evidence type="ECO:0000256" key="4">
    <source>
        <dbReference type="PROSITE-ProRule" id="PRU00236"/>
    </source>
</evidence>
<feature type="binding site" evidence="3">
    <location>
        <position position="76"/>
    </location>
    <ligand>
        <name>substrate</name>
    </ligand>
</feature>
<dbReference type="Pfam" id="PF02146">
    <property type="entry name" value="SIR2"/>
    <property type="match status" value="1"/>
</dbReference>
<keyword evidence="1" id="KW-0808">Transferase</keyword>
<feature type="binding site" evidence="3 4">
    <location>
        <position position="133"/>
    </location>
    <ligand>
        <name>Zn(2+)</name>
        <dbReference type="ChEBI" id="CHEBI:29105"/>
    </ligand>
</feature>
<dbReference type="Proteomes" id="UP000192505">
    <property type="component" value="Unassembled WGS sequence"/>
</dbReference>
<dbReference type="Gene3D" id="3.30.1600.10">
    <property type="entry name" value="SIR2/SIRT2 'Small Domain"/>
    <property type="match status" value="1"/>
</dbReference>
<feature type="binding site" evidence="3">
    <location>
        <begin position="201"/>
        <end position="203"/>
    </location>
    <ligand>
        <name>NAD(+)</name>
        <dbReference type="ChEBI" id="CHEBI:57540"/>
    </ligand>
</feature>
<dbReference type="GO" id="GO:0005737">
    <property type="term" value="C:cytoplasm"/>
    <property type="evidence" value="ECO:0007669"/>
    <property type="project" value="UniProtKB-SubCell"/>
</dbReference>
<keyword evidence="2 3" id="KW-0520">NAD</keyword>
<evidence type="ECO:0000259" key="5">
    <source>
        <dbReference type="PROSITE" id="PS50305"/>
    </source>
</evidence>
<comment type="caution">
    <text evidence="6">The sequence shown here is derived from an EMBL/GenBank/DDBJ whole genome shotgun (WGS) entry which is preliminary data.</text>
</comment>
<comment type="similarity">
    <text evidence="3">Belongs to the sirtuin family. Class III subfamily.</text>
</comment>
<evidence type="ECO:0000256" key="2">
    <source>
        <dbReference type="ARBA" id="ARBA00023027"/>
    </source>
</evidence>
<comment type="caution">
    <text evidence="3">Lacks conserved residue(s) required for the propagation of feature annotation.</text>
</comment>